<dbReference type="EMBL" id="LSRX01000139">
    <property type="protein sequence ID" value="OLQ07415.1"/>
    <property type="molecule type" value="Genomic_DNA"/>
</dbReference>
<gene>
    <name evidence="2" type="ORF">AK812_SmicGene9205</name>
</gene>
<name>A0A1Q9EJ27_SYMMI</name>
<sequence>MALTPELASKIEKLLAAATGGALVRSMEQCYSILTEAGLLYQQKVHSNFIGVHPSNRDGCGVSAKHVHELLADLVGLGWSPSEFRGLCVEVSDSERSQVYRWNQELAESSEGRVPGFPSETHLKYATLAGSHTNQVLRCFLHKVPSEATATVTEGGRLSLERLQALDPDFHTACTEGAMWRIVSQTIPQRFPSFCGLAQSAANASGHLAREESELQLCHKIHGEVGRCMAMGKSTVNYVDVKDAVLRSKPRSAGTVPALFVFTLRFSGGQTAHLLEANDPGAQMRHMLLHFAYGAADGRALTVTDVKKALSPGIAAKREAAIALKALGYLQMNMVEDRLFVRIDKWDRHFIQFVTGQPLELRKEKDPHHLSIPAFQNLLDLRKSACDKLYNKHLRDAAAVAGDAEPPHRSAREEDLYLAGRVVDMACPDVQLEEEFMPGQIVSALWSVRDPVLWVELLPENLDYIALYMKKGLADHVETNQQPRRRKKLRGDADAGRMVHVSPKKKNRRGRKRKATHMEEEEQEVIQEEKPEAIQEEALPSRSSARDSDSDEDPVAALLRS</sequence>
<comment type="caution">
    <text evidence="2">The sequence shown here is derived from an EMBL/GenBank/DDBJ whole genome shotgun (WGS) entry which is preliminary data.</text>
</comment>
<reference evidence="2 3" key="1">
    <citation type="submission" date="2016-02" db="EMBL/GenBank/DDBJ databases">
        <title>Genome analysis of coral dinoflagellate symbionts highlights evolutionary adaptations to a symbiotic lifestyle.</title>
        <authorList>
            <person name="Aranda M."/>
            <person name="Li Y."/>
            <person name="Liew Y.J."/>
            <person name="Baumgarten S."/>
            <person name="Simakov O."/>
            <person name="Wilson M."/>
            <person name="Piel J."/>
            <person name="Ashoor H."/>
            <person name="Bougouffa S."/>
            <person name="Bajic V.B."/>
            <person name="Ryu T."/>
            <person name="Ravasi T."/>
            <person name="Bayer T."/>
            <person name="Micklem G."/>
            <person name="Kim H."/>
            <person name="Bhak J."/>
            <person name="Lajeunesse T.C."/>
            <person name="Voolstra C.R."/>
        </authorList>
    </citation>
    <scope>NUCLEOTIDE SEQUENCE [LARGE SCALE GENOMIC DNA]</scope>
    <source>
        <strain evidence="2 3">CCMP2467</strain>
    </source>
</reference>
<dbReference type="AlphaFoldDB" id="A0A1Q9EJ27"/>
<dbReference type="OrthoDB" id="426044at2759"/>
<dbReference type="Proteomes" id="UP000186817">
    <property type="component" value="Unassembled WGS sequence"/>
</dbReference>
<protein>
    <submittedName>
        <fullName evidence="2">Uncharacterized protein</fullName>
    </submittedName>
</protein>
<feature type="region of interest" description="Disordered" evidence="1">
    <location>
        <begin position="478"/>
        <end position="561"/>
    </location>
</feature>
<keyword evidence="3" id="KW-1185">Reference proteome</keyword>
<evidence type="ECO:0000313" key="2">
    <source>
        <dbReference type="EMBL" id="OLQ07415.1"/>
    </source>
</evidence>
<evidence type="ECO:0000256" key="1">
    <source>
        <dbReference type="SAM" id="MobiDB-lite"/>
    </source>
</evidence>
<feature type="compositionally biased region" description="Basic residues" evidence="1">
    <location>
        <begin position="502"/>
        <end position="515"/>
    </location>
</feature>
<proteinExistence type="predicted"/>
<organism evidence="2 3">
    <name type="scientific">Symbiodinium microadriaticum</name>
    <name type="common">Dinoflagellate</name>
    <name type="synonym">Zooxanthella microadriatica</name>
    <dbReference type="NCBI Taxonomy" id="2951"/>
    <lineage>
        <taxon>Eukaryota</taxon>
        <taxon>Sar</taxon>
        <taxon>Alveolata</taxon>
        <taxon>Dinophyceae</taxon>
        <taxon>Suessiales</taxon>
        <taxon>Symbiodiniaceae</taxon>
        <taxon>Symbiodinium</taxon>
    </lineage>
</organism>
<accession>A0A1Q9EJ27</accession>
<evidence type="ECO:0000313" key="3">
    <source>
        <dbReference type="Proteomes" id="UP000186817"/>
    </source>
</evidence>